<sequence>MDWTTLRTQLSGYPELTLHGHLGGPGDFGDGESREGHTEIWRQGRRLRVEVDGAPEFLCDGETSWSMEPTRHLTGLAGTPVAAPAGKLIYHGDARTFVHPREDRDWSGDDFIRPEEEVIAERFQGRDCWTVALKAPRRKVGPLRMWVDQESGYLLGEVNEHPDAAGAQAWIEDSEINVPLDDSLFVWDGPTVTRAEVKAAQKEDLRALEESQRAWFREHIADGPLRIPATVDLSPTQCSYREDGTFVAGNDGIIIRREGVGSEAEHSVDIAWTEDGLRTTMRVQNRSVVPDVSLRDVLRARFDGGDPEVTADEPAELWRLCRQEKEELARTRMLAHIVSDLSPVPVTLDLTPTAVPVHDDVTGEFTAYGEDFSLTRSRRVESKGKTAMNDPSSELHRWSTPDVDCELTVGGLVSVDRAGMAALWEQLHPGVPVDRYSRYRPEA</sequence>
<name>A0A0X2NKR4_9CORY</name>
<protein>
    <submittedName>
        <fullName evidence="2">Uncharacterized protein</fullName>
    </submittedName>
</protein>
<dbReference type="OrthoDB" id="3746479at2"/>
<evidence type="ECO:0000313" key="2">
    <source>
        <dbReference type="EMBL" id="CUU66085.1"/>
    </source>
</evidence>
<organism evidence="2 3">
    <name type="scientific">Corynebacterium variabile</name>
    <dbReference type="NCBI Taxonomy" id="1727"/>
    <lineage>
        <taxon>Bacteria</taxon>
        <taxon>Bacillati</taxon>
        <taxon>Actinomycetota</taxon>
        <taxon>Actinomycetes</taxon>
        <taxon>Mycobacteriales</taxon>
        <taxon>Corynebacteriaceae</taxon>
        <taxon>Corynebacterium</taxon>
    </lineage>
</organism>
<feature type="region of interest" description="Disordered" evidence="1">
    <location>
        <begin position="17"/>
        <end position="37"/>
    </location>
</feature>
<dbReference type="EMBL" id="FAUH01000008">
    <property type="protein sequence ID" value="CUU66085.1"/>
    <property type="molecule type" value="Genomic_DNA"/>
</dbReference>
<dbReference type="AlphaFoldDB" id="A0A0X2NKR4"/>
<evidence type="ECO:0000256" key="1">
    <source>
        <dbReference type="SAM" id="MobiDB-lite"/>
    </source>
</evidence>
<proteinExistence type="predicted"/>
<dbReference type="Proteomes" id="UP000182498">
    <property type="component" value="Unassembled WGS sequence"/>
</dbReference>
<dbReference type="RefSeq" id="WP_014010319.1">
    <property type="nucleotide sequence ID" value="NZ_FAUH01000008.1"/>
</dbReference>
<reference evidence="3" key="1">
    <citation type="submission" date="2015-11" db="EMBL/GenBank/DDBJ databases">
        <authorList>
            <person name="Dugat-Bony E."/>
        </authorList>
    </citation>
    <scope>NUCLEOTIDE SEQUENCE [LARGE SCALE GENOMIC DNA]</scope>
    <source>
        <strain evidence="3">Mu292</strain>
    </source>
</reference>
<gene>
    <name evidence="2" type="ORF">CVAR292_01423</name>
</gene>
<evidence type="ECO:0000313" key="3">
    <source>
        <dbReference type="Proteomes" id="UP000182498"/>
    </source>
</evidence>
<accession>A0A0X2NKR4</accession>
<keyword evidence="3" id="KW-1185">Reference proteome</keyword>